<gene>
    <name evidence="2" type="ORF">J07HQW2_03879</name>
</gene>
<keyword evidence="1" id="KW-0812">Transmembrane</keyword>
<dbReference type="Proteomes" id="UP000030710">
    <property type="component" value="Unassembled WGS sequence"/>
</dbReference>
<keyword evidence="1" id="KW-1133">Transmembrane helix</keyword>
<name>U1NKB1_9EURY</name>
<dbReference type="EMBL" id="KE356561">
    <property type="protein sequence ID" value="ERG97393.1"/>
    <property type="molecule type" value="Genomic_DNA"/>
</dbReference>
<evidence type="ECO:0000256" key="1">
    <source>
        <dbReference type="SAM" id="Phobius"/>
    </source>
</evidence>
<feature type="transmembrane region" description="Helical" evidence="1">
    <location>
        <begin position="186"/>
        <end position="208"/>
    </location>
</feature>
<accession>U1NKB1</accession>
<dbReference type="AlphaFoldDB" id="U1NKB1"/>
<keyword evidence="1" id="KW-0472">Membrane</keyword>
<evidence type="ECO:0000313" key="3">
    <source>
        <dbReference type="Proteomes" id="UP000030710"/>
    </source>
</evidence>
<protein>
    <submittedName>
        <fullName evidence="2">Uncharacterized protein</fullName>
    </submittedName>
</protein>
<feature type="transmembrane region" description="Helical" evidence="1">
    <location>
        <begin position="228"/>
        <end position="245"/>
    </location>
</feature>
<feature type="transmembrane region" description="Helical" evidence="1">
    <location>
        <begin position="157"/>
        <end position="179"/>
    </location>
</feature>
<reference evidence="2 3" key="1">
    <citation type="journal article" date="2013" name="PLoS ONE">
        <title>Assembly-driven community genomics of a hypersaline microbial ecosystem.</title>
        <authorList>
            <person name="Podell S."/>
            <person name="Ugalde J.A."/>
            <person name="Narasingarao P."/>
            <person name="Banfield J.F."/>
            <person name="Heidelberg K.B."/>
            <person name="Allen E.E."/>
        </authorList>
    </citation>
    <scope>NUCLEOTIDE SEQUENCE [LARGE SCALE GENOMIC DNA]</scope>
    <source>
        <strain evidence="3">J07HQW2</strain>
    </source>
</reference>
<feature type="transmembrane region" description="Helical" evidence="1">
    <location>
        <begin position="119"/>
        <end position="137"/>
    </location>
</feature>
<sequence length="246" mass="26157">MVEVVGVADELPRASHGDVVVNVAVHAKDSRILGFLRTARVYFPFHRGVEIELVGVTVVVDSAGRKLVVVVQQVLAMWCTFRVGGQVVLALDPSVDRGKAHFVAVVGGGALVVDDAECVVLWLAGIFVVSQSVYTAVDVVSGAFDGFLDEIRVQPVGFFAEVIIDCVFSFAFAGHAVLFRVAPRPVCGAVSAVLESIVGGVEVTLAVVGHVKADMDRSSHLPRHVFHGNSYTLLIFIIVLGESVLP</sequence>
<organism evidence="2 3">
    <name type="scientific">Haloquadratum walsbyi J07HQW2</name>
    <dbReference type="NCBI Taxonomy" id="1238425"/>
    <lineage>
        <taxon>Archaea</taxon>
        <taxon>Methanobacteriati</taxon>
        <taxon>Methanobacteriota</taxon>
        <taxon>Stenosarchaea group</taxon>
        <taxon>Halobacteria</taxon>
        <taxon>Halobacteriales</taxon>
        <taxon>Haloferacaceae</taxon>
        <taxon>Haloquadratum</taxon>
    </lineage>
</organism>
<proteinExistence type="predicted"/>
<dbReference type="HOGENOM" id="CLU_1127075_0_0_2"/>
<evidence type="ECO:0000313" key="2">
    <source>
        <dbReference type="EMBL" id="ERG97393.1"/>
    </source>
</evidence>